<dbReference type="SMART" id="SM00448">
    <property type="entry name" value="REC"/>
    <property type="match status" value="1"/>
</dbReference>
<dbReference type="AlphaFoldDB" id="A0A1F7EZU2"/>
<keyword evidence="1 2" id="KW-0597">Phosphoprotein</keyword>
<evidence type="ECO:0000313" key="4">
    <source>
        <dbReference type="EMBL" id="OGJ99897.1"/>
    </source>
</evidence>
<dbReference type="PANTHER" id="PTHR44591:SF3">
    <property type="entry name" value="RESPONSE REGULATORY DOMAIN-CONTAINING PROTEIN"/>
    <property type="match status" value="1"/>
</dbReference>
<dbReference type="GO" id="GO:0035438">
    <property type="term" value="F:cyclic-di-GMP binding"/>
    <property type="evidence" value="ECO:0007669"/>
    <property type="project" value="InterPro"/>
</dbReference>
<comment type="caution">
    <text evidence="4">The sequence shown here is derived from an EMBL/GenBank/DDBJ whole genome shotgun (WGS) entry which is preliminary data.</text>
</comment>
<name>A0A1F7EZU2_UNCRA</name>
<reference evidence="4 5" key="1">
    <citation type="journal article" date="2016" name="Nat. Commun.">
        <title>Thousands of microbial genomes shed light on interconnected biogeochemical processes in an aquifer system.</title>
        <authorList>
            <person name="Anantharaman K."/>
            <person name="Brown C.T."/>
            <person name="Hug L.A."/>
            <person name="Sharon I."/>
            <person name="Castelle C.J."/>
            <person name="Probst A.J."/>
            <person name="Thomas B.C."/>
            <person name="Singh A."/>
            <person name="Wilkins M.J."/>
            <person name="Karaoz U."/>
            <person name="Brodie E.L."/>
            <person name="Williams K.H."/>
            <person name="Hubbard S.S."/>
            <person name="Banfield J.F."/>
        </authorList>
    </citation>
    <scope>NUCLEOTIDE SEQUENCE [LARGE SCALE GENOMIC DNA]</scope>
</reference>
<sequence>MGVWKNKKLRICLVDDDQDALEISGKMLKAKGAAEVICLSSTENALKVLPHANVTAIISDIEMEGMSGRDLFATVRKNKALNAVRFIVISGAMPPQSWVKETDGFFEKPLDHEKLHAQLVKYRTEDDDSEEKRLYRRHNATSDVVVSSNDKAVQDIRNVSLSGLCFESSVEYQHGDTLQFEAHAWDSEKASSVSGVIVWKQQENGHFVYGVHFNAPLLPSE</sequence>
<dbReference type="Pfam" id="PF07238">
    <property type="entry name" value="PilZ"/>
    <property type="match status" value="1"/>
</dbReference>
<evidence type="ECO:0000256" key="2">
    <source>
        <dbReference type="PROSITE-ProRule" id="PRU00169"/>
    </source>
</evidence>
<dbReference type="PROSITE" id="PS50110">
    <property type="entry name" value="RESPONSE_REGULATORY"/>
    <property type="match status" value="1"/>
</dbReference>
<gene>
    <name evidence="4" type="ORF">A2519_00125</name>
</gene>
<proteinExistence type="predicted"/>
<dbReference type="Gene3D" id="2.40.10.220">
    <property type="entry name" value="predicted glycosyltransferase like domains"/>
    <property type="match status" value="1"/>
</dbReference>
<dbReference type="PANTHER" id="PTHR44591">
    <property type="entry name" value="STRESS RESPONSE REGULATOR PROTEIN 1"/>
    <property type="match status" value="1"/>
</dbReference>
<dbReference type="Gene3D" id="3.40.50.2300">
    <property type="match status" value="1"/>
</dbReference>
<dbReference type="InterPro" id="IPR011006">
    <property type="entry name" value="CheY-like_superfamily"/>
</dbReference>
<dbReference type="InterPro" id="IPR050595">
    <property type="entry name" value="Bact_response_regulator"/>
</dbReference>
<feature type="domain" description="Response regulatory" evidence="3">
    <location>
        <begin position="10"/>
        <end position="123"/>
    </location>
</feature>
<dbReference type="Pfam" id="PF00072">
    <property type="entry name" value="Response_reg"/>
    <property type="match status" value="1"/>
</dbReference>
<dbReference type="SUPFAM" id="SSF52172">
    <property type="entry name" value="CheY-like"/>
    <property type="match status" value="1"/>
</dbReference>
<accession>A0A1F7EZU2</accession>
<protein>
    <recommendedName>
        <fullName evidence="3">Response regulatory domain-containing protein</fullName>
    </recommendedName>
</protein>
<dbReference type="GO" id="GO:0000160">
    <property type="term" value="P:phosphorelay signal transduction system"/>
    <property type="evidence" value="ECO:0007669"/>
    <property type="project" value="InterPro"/>
</dbReference>
<dbReference type="EMBL" id="MFYX01000157">
    <property type="protein sequence ID" value="OGJ99897.1"/>
    <property type="molecule type" value="Genomic_DNA"/>
</dbReference>
<dbReference type="Proteomes" id="UP000179243">
    <property type="component" value="Unassembled WGS sequence"/>
</dbReference>
<evidence type="ECO:0000256" key="1">
    <source>
        <dbReference type="ARBA" id="ARBA00022553"/>
    </source>
</evidence>
<evidence type="ECO:0000259" key="3">
    <source>
        <dbReference type="PROSITE" id="PS50110"/>
    </source>
</evidence>
<dbReference type="InterPro" id="IPR001789">
    <property type="entry name" value="Sig_transdc_resp-reg_receiver"/>
</dbReference>
<dbReference type="SUPFAM" id="SSF141371">
    <property type="entry name" value="PilZ domain-like"/>
    <property type="match status" value="1"/>
</dbReference>
<feature type="modified residue" description="4-aspartylphosphate" evidence="2">
    <location>
        <position position="60"/>
    </location>
</feature>
<dbReference type="InterPro" id="IPR009875">
    <property type="entry name" value="PilZ_domain"/>
</dbReference>
<organism evidence="4 5">
    <name type="scientific">Candidatus Raymondbacteria bacterium RIFOXYD12_FULL_49_13</name>
    <dbReference type="NCBI Taxonomy" id="1817890"/>
    <lineage>
        <taxon>Bacteria</taxon>
        <taxon>Raymondiibacteriota</taxon>
    </lineage>
</organism>
<evidence type="ECO:0000313" key="5">
    <source>
        <dbReference type="Proteomes" id="UP000179243"/>
    </source>
</evidence>